<feature type="compositionally biased region" description="Low complexity" evidence="1">
    <location>
        <begin position="81"/>
        <end position="94"/>
    </location>
</feature>
<dbReference type="AlphaFoldDB" id="A0A502E5X7"/>
<accession>A0A502E5X7</accession>
<evidence type="ECO:0000313" key="3">
    <source>
        <dbReference type="Proteomes" id="UP000320095"/>
    </source>
</evidence>
<proteinExistence type="predicted"/>
<gene>
    <name evidence="2" type="ORF">EAH80_20605</name>
</gene>
<name>A0A502E5X7_9MYCO</name>
<evidence type="ECO:0000256" key="1">
    <source>
        <dbReference type="SAM" id="MobiDB-lite"/>
    </source>
</evidence>
<dbReference type="Proteomes" id="UP000320095">
    <property type="component" value="Unassembled WGS sequence"/>
</dbReference>
<comment type="caution">
    <text evidence="2">The sequence shown here is derived from an EMBL/GenBank/DDBJ whole genome shotgun (WGS) entry which is preliminary data.</text>
</comment>
<organism evidence="2 3">
    <name type="scientific">Mycolicibacterium hodleri</name>
    <dbReference type="NCBI Taxonomy" id="49897"/>
    <lineage>
        <taxon>Bacteria</taxon>
        <taxon>Bacillati</taxon>
        <taxon>Actinomycetota</taxon>
        <taxon>Actinomycetes</taxon>
        <taxon>Mycobacteriales</taxon>
        <taxon>Mycobacteriaceae</taxon>
        <taxon>Mycolicibacterium</taxon>
    </lineage>
</organism>
<dbReference type="EMBL" id="RCZG01000009">
    <property type="protein sequence ID" value="TPG32222.1"/>
    <property type="molecule type" value="Genomic_DNA"/>
</dbReference>
<protein>
    <submittedName>
        <fullName evidence="2">Uncharacterized protein</fullName>
    </submittedName>
</protein>
<sequence length="102" mass="10484">MGVTLRQSPKLVGVETRSRGRVGQMVDLDAFATDGHPTVERATPRAVADDARAALWAQLGHSPDAPERWPAAVPGASDTTGARGASGQVRGAAGRARDGGAR</sequence>
<keyword evidence="3" id="KW-1185">Reference proteome</keyword>
<reference evidence="2 3" key="1">
    <citation type="journal article" date="2019" name="Environ. Microbiol.">
        <title>Species interactions and distinct microbial communities in high Arctic permafrost affected cryosols are associated with the CH4 and CO2 gas fluxes.</title>
        <authorList>
            <person name="Altshuler I."/>
            <person name="Hamel J."/>
            <person name="Turney S."/>
            <person name="Magnuson E."/>
            <person name="Levesque R."/>
            <person name="Greer C."/>
            <person name="Whyte L.G."/>
        </authorList>
    </citation>
    <scope>NUCLEOTIDE SEQUENCE [LARGE SCALE GENOMIC DNA]</scope>
    <source>
        <strain evidence="2 3">S5.20</strain>
    </source>
</reference>
<evidence type="ECO:0000313" key="2">
    <source>
        <dbReference type="EMBL" id="TPG32222.1"/>
    </source>
</evidence>
<feature type="region of interest" description="Disordered" evidence="1">
    <location>
        <begin position="61"/>
        <end position="102"/>
    </location>
</feature>